<sequence>MWNLACLFKTVIFLYMIQEISSNFEFTNLKCTSDDKKFAEFELCQLKSINRTYKYAHVKVKLYQTPITKIKVLNLALLKRFNGYRPFMYNITFDACRFLRSVYSSSKDLTIKYFYQFIETTSNMNHTCPYDHDLEMVLPISAVNNQFTKVLPFPGGDYMLETQCDRAALEPSVRGGVGDRVQYIRPQKGHVFPVPLSIDQAGRRGNSIGVNRLGGIGERGVPMGHAMKSDSLSGVEELSTVEPCIILGYILAWRLYGTSILHPGNNEQSMLCDAIFRPYPLNISERRISVGRRKPRNNRVGVFFHATGFSMSIKSVGGGTTAELN</sequence>
<proteinExistence type="predicted"/>
<protein>
    <submittedName>
        <fullName evidence="2">Uncharacterized protein</fullName>
    </submittedName>
</protein>
<evidence type="ECO:0000256" key="1">
    <source>
        <dbReference type="SAM" id="SignalP"/>
    </source>
</evidence>
<organism evidence="2 3">
    <name type="scientific">Drosophila ananassae</name>
    <name type="common">Fruit fly</name>
    <dbReference type="NCBI Taxonomy" id="7217"/>
    <lineage>
        <taxon>Eukaryota</taxon>
        <taxon>Metazoa</taxon>
        <taxon>Ecdysozoa</taxon>
        <taxon>Arthropoda</taxon>
        <taxon>Hexapoda</taxon>
        <taxon>Insecta</taxon>
        <taxon>Pterygota</taxon>
        <taxon>Neoptera</taxon>
        <taxon>Endopterygota</taxon>
        <taxon>Diptera</taxon>
        <taxon>Brachycera</taxon>
        <taxon>Muscomorpha</taxon>
        <taxon>Ephydroidea</taxon>
        <taxon>Drosophilidae</taxon>
        <taxon>Drosophila</taxon>
        <taxon>Sophophora</taxon>
    </lineage>
</organism>
<dbReference type="Pfam" id="PF06477">
    <property type="entry name" value="DUF1091"/>
    <property type="match status" value="1"/>
</dbReference>
<dbReference type="EMBL" id="CH902617">
    <property type="protein sequence ID" value="KPU80179.1"/>
    <property type="molecule type" value="Genomic_DNA"/>
</dbReference>
<name>A0A0P8YN10_DROAN</name>
<keyword evidence="3" id="KW-1185">Reference proteome</keyword>
<evidence type="ECO:0000313" key="2">
    <source>
        <dbReference type="EMBL" id="KPU80179.1"/>
    </source>
</evidence>
<accession>A0A0P8YN10</accession>
<dbReference type="PANTHER" id="PTHR20898">
    <property type="entry name" value="DAEDALUS ON 3-RELATED-RELATED"/>
    <property type="match status" value="1"/>
</dbReference>
<evidence type="ECO:0000313" key="3">
    <source>
        <dbReference type="Proteomes" id="UP000007801"/>
    </source>
</evidence>
<dbReference type="InParanoid" id="A0A0P8YN10"/>
<dbReference type="OrthoDB" id="7789165at2759"/>
<reference evidence="2 3" key="1">
    <citation type="journal article" date="2007" name="Nature">
        <title>Evolution of genes and genomes on the Drosophila phylogeny.</title>
        <authorList>
            <consortium name="Drosophila 12 Genomes Consortium"/>
            <person name="Clark A.G."/>
            <person name="Eisen M.B."/>
            <person name="Smith D.R."/>
            <person name="Bergman C.M."/>
            <person name="Oliver B."/>
            <person name="Markow T.A."/>
            <person name="Kaufman T.C."/>
            <person name="Kellis M."/>
            <person name="Gelbart W."/>
            <person name="Iyer V.N."/>
            <person name="Pollard D.A."/>
            <person name="Sackton T.B."/>
            <person name="Larracuente A.M."/>
            <person name="Singh N.D."/>
            <person name="Abad J.P."/>
            <person name="Abt D.N."/>
            <person name="Adryan B."/>
            <person name="Aguade M."/>
            <person name="Akashi H."/>
            <person name="Anderson W.W."/>
            <person name="Aquadro C.F."/>
            <person name="Ardell D.H."/>
            <person name="Arguello R."/>
            <person name="Artieri C.G."/>
            <person name="Barbash D.A."/>
            <person name="Barker D."/>
            <person name="Barsanti P."/>
            <person name="Batterham P."/>
            <person name="Batzoglou S."/>
            <person name="Begun D."/>
            <person name="Bhutkar A."/>
            <person name="Blanco E."/>
            <person name="Bosak S.A."/>
            <person name="Bradley R.K."/>
            <person name="Brand A.D."/>
            <person name="Brent M.R."/>
            <person name="Brooks A.N."/>
            <person name="Brown R.H."/>
            <person name="Butlin R.K."/>
            <person name="Caggese C."/>
            <person name="Calvi B.R."/>
            <person name="Bernardo de Carvalho A."/>
            <person name="Caspi A."/>
            <person name="Castrezana S."/>
            <person name="Celniker S.E."/>
            <person name="Chang J.L."/>
            <person name="Chapple C."/>
            <person name="Chatterji S."/>
            <person name="Chinwalla A."/>
            <person name="Civetta A."/>
            <person name="Clifton S.W."/>
            <person name="Comeron J.M."/>
            <person name="Costello J.C."/>
            <person name="Coyne J.A."/>
            <person name="Daub J."/>
            <person name="David R.G."/>
            <person name="Delcher A.L."/>
            <person name="Delehaunty K."/>
            <person name="Do C.B."/>
            <person name="Ebling H."/>
            <person name="Edwards K."/>
            <person name="Eickbush T."/>
            <person name="Evans J.D."/>
            <person name="Filipski A."/>
            <person name="Findeiss S."/>
            <person name="Freyhult E."/>
            <person name="Fulton L."/>
            <person name="Fulton R."/>
            <person name="Garcia A.C."/>
            <person name="Gardiner A."/>
            <person name="Garfield D.A."/>
            <person name="Garvin B.E."/>
            <person name="Gibson G."/>
            <person name="Gilbert D."/>
            <person name="Gnerre S."/>
            <person name="Godfrey J."/>
            <person name="Good R."/>
            <person name="Gotea V."/>
            <person name="Gravely B."/>
            <person name="Greenberg A.J."/>
            <person name="Griffiths-Jones S."/>
            <person name="Gross S."/>
            <person name="Guigo R."/>
            <person name="Gustafson E.A."/>
            <person name="Haerty W."/>
            <person name="Hahn M.W."/>
            <person name="Halligan D.L."/>
            <person name="Halpern A.L."/>
            <person name="Halter G.M."/>
            <person name="Han M.V."/>
            <person name="Heger A."/>
            <person name="Hillier L."/>
            <person name="Hinrichs A.S."/>
            <person name="Holmes I."/>
            <person name="Hoskins R.A."/>
            <person name="Hubisz M.J."/>
            <person name="Hultmark D."/>
            <person name="Huntley M.A."/>
            <person name="Jaffe D.B."/>
            <person name="Jagadeeshan S."/>
            <person name="Jeck W.R."/>
            <person name="Johnson J."/>
            <person name="Jones C.D."/>
            <person name="Jordan W.C."/>
            <person name="Karpen G.H."/>
            <person name="Kataoka E."/>
            <person name="Keightley P.D."/>
            <person name="Kheradpour P."/>
            <person name="Kirkness E.F."/>
            <person name="Koerich L.B."/>
            <person name="Kristiansen K."/>
            <person name="Kudrna D."/>
            <person name="Kulathinal R.J."/>
            <person name="Kumar S."/>
            <person name="Kwok R."/>
            <person name="Lander E."/>
            <person name="Langley C.H."/>
            <person name="Lapoint R."/>
            <person name="Lazzaro B.P."/>
            <person name="Lee S.J."/>
            <person name="Levesque L."/>
            <person name="Li R."/>
            <person name="Lin C.F."/>
            <person name="Lin M.F."/>
            <person name="Lindblad-Toh K."/>
            <person name="Llopart A."/>
            <person name="Long M."/>
            <person name="Low L."/>
            <person name="Lozovsky E."/>
            <person name="Lu J."/>
            <person name="Luo M."/>
            <person name="Machado C.A."/>
            <person name="Makalowski W."/>
            <person name="Marzo M."/>
            <person name="Matsuda M."/>
            <person name="Matzkin L."/>
            <person name="McAllister B."/>
            <person name="McBride C.S."/>
            <person name="McKernan B."/>
            <person name="McKernan K."/>
            <person name="Mendez-Lago M."/>
            <person name="Minx P."/>
            <person name="Mollenhauer M.U."/>
            <person name="Montooth K."/>
            <person name="Mount S.M."/>
            <person name="Mu X."/>
            <person name="Myers E."/>
            <person name="Negre B."/>
            <person name="Newfeld S."/>
            <person name="Nielsen R."/>
            <person name="Noor M.A."/>
            <person name="O'Grady P."/>
            <person name="Pachter L."/>
            <person name="Papaceit M."/>
            <person name="Parisi M.J."/>
            <person name="Parisi M."/>
            <person name="Parts L."/>
            <person name="Pedersen J.S."/>
            <person name="Pesole G."/>
            <person name="Phillippy A.M."/>
            <person name="Ponting C.P."/>
            <person name="Pop M."/>
            <person name="Porcelli D."/>
            <person name="Powell J.R."/>
            <person name="Prohaska S."/>
            <person name="Pruitt K."/>
            <person name="Puig M."/>
            <person name="Quesneville H."/>
            <person name="Ram K.R."/>
            <person name="Rand D."/>
            <person name="Rasmussen M.D."/>
            <person name="Reed L.K."/>
            <person name="Reenan R."/>
            <person name="Reily A."/>
            <person name="Remington K.A."/>
            <person name="Rieger T.T."/>
            <person name="Ritchie M.G."/>
            <person name="Robin C."/>
            <person name="Rogers Y.H."/>
            <person name="Rohde C."/>
            <person name="Rozas J."/>
            <person name="Rubenfield M.J."/>
            <person name="Ruiz A."/>
            <person name="Russo S."/>
            <person name="Salzberg S.L."/>
            <person name="Sanchez-Gracia A."/>
            <person name="Saranga D.J."/>
            <person name="Sato H."/>
            <person name="Schaeffer S.W."/>
            <person name="Schatz M.C."/>
            <person name="Schlenke T."/>
            <person name="Schwartz R."/>
            <person name="Segarra C."/>
            <person name="Singh R.S."/>
            <person name="Sirot L."/>
            <person name="Sirota M."/>
            <person name="Sisneros N.B."/>
            <person name="Smith C.D."/>
            <person name="Smith T.F."/>
            <person name="Spieth J."/>
            <person name="Stage D.E."/>
            <person name="Stark A."/>
            <person name="Stephan W."/>
            <person name="Strausberg R.L."/>
            <person name="Strempel S."/>
            <person name="Sturgill D."/>
            <person name="Sutton G."/>
            <person name="Sutton G.G."/>
            <person name="Tao W."/>
            <person name="Teichmann S."/>
            <person name="Tobari Y.N."/>
            <person name="Tomimura Y."/>
            <person name="Tsolas J.M."/>
            <person name="Valente V.L."/>
            <person name="Venter E."/>
            <person name="Venter J.C."/>
            <person name="Vicario S."/>
            <person name="Vieira F.G."/>
            <person name="Vilella A.J."/>
            <person name="Villasante A."/>
            <person name="Walenz B."/>
            <person name="Wang J."/>
            <person name="Wasserman M."/>
            <person name="Watts T."/>
            <person name="Wilson D."/>
            <person name="Wilson R.K."/>
            <person name="Wing R.A."/>
            <person name="Wolfner M.F."/>
            <person name="Wong A."/>
            <person name="Wong G.K."/>
            <person name="Wu C.I."/>
            <person name="Wu G."/>
            <person name="Yamamoto D."/>
            <person name="Yang H.P."/>
            <person name="Yang S.P."/>
            <person name="Yorke J.A."/>
            <person name="Yoshida K."/>
            <person name="Zdobnov E."/>
            <person name="Zhang P."/>
            <person name="Zhang Y."/>
            <person name="Zimin A.V."/>
            <person name="Baldwin J."/>
            <person name="Abdouelleil A."/>
            <person name="Abdulkadir J."/>
            <person name="Abebe A."/>
            <person name="Abera B."/>
            <person name="Abreu J."/>
            <person name="Acer S.C."/>
            <person name="Aftuck L."/>
            <person name="Alexander A."/>
            <person name="An P."/>
            <person name="Anderson E."/>
            <person name="Anderson S."/>
            <person name="Arachi H."/>
            <person name="Azer M."/>
            <person name="Bachantsang P."/>
            <person name="Barry A."/>
            <person name="Bayul T."/>
            <person name="Berlin A."/>
            <person name="Bessette D."/>
            <person name="Bloom T."/>
            <person name="Blye J."/>
            <person name="Boguslavskiy L."/>
            <person name="Bonnet C."/>
            <person name="Boukhgalter B."/>
            <person name="Bourzgui I."/>
            <person name="Brown A."/>
            <person name="Cahill P."/>
            <person name="Channer S."/>
            <person name="Cheshatsang Y."/>
            <person name="Chuda L."/>
            <person name="Citroen M."/>
            <person name="Collymore A."/>
            <person name="Cooke P."/>
            <person name="Costello M."/>
            <person name="D'Aco K."/>
            <person name="Daza R."/>
            <person name="De Haan G."/>
            <person name="DeGray S."/>
            <person name="DeMaso C."/>
            <person name="Dhargay N."/>
            <person name="Dooley K."/>
            <person name="Dooley E."/>
            <person name="Doricent M."/>
            <person name="Dorje P."/>
            <person name="Dorjee K."/>
            <person name="Dupes A."/>
            <person name="Elong R."/>
            <person name="Falk J."/>
            <person name="Farina A."/>
            <person name="Faro S."/>
            <person name="Ferguson D."/>
            <person name="Fisher S."/>
            <person name="Foley C.D."/>
            <person name="Franke A."/>
            <person name="Friedrich D."/>
            <person name="Gadbois L."/>
            <person name="Gearin G."/>
            <person name="Gearin C.R."/>
            <person name="Giannoukos G."/>
            <person name="Goode T."/>
            <person name="Graham J."/>
            <person name="Grandbois E."/>
            <person name="Grewal S."/>
            <person name="Gyaltsen K."/>
            <person name="Hafez N."/>
            <person name="Hagos B."/>
            <person name="Hall J."/>
            <person name="Henson C."/>
            <person name="Hollinger A."/>
            <person name="Honan T."/>
            <person name="Huard M.D."/>
            <person name="Hughes L."/>
            <person name="Hurhula B."/>
            <person name="Husby M.E."/>
            <person name="Kamat A."/>
            <person name="Kanga B."/>
            <person name="Kashin S."/>
            <person name="Khazanovich D."/>
            <person name="Kisner P."/>
            <person name="Lance K."/>
            <person name="Lara M."/>
            <person name="Lee W."/>
            <person name="Lennon N."/>
            <person name="Letendre F."/>
            <person name="LeVine R."/>
            <person name="Lipovsky A."/>
            <person name="Liu X."/>
            <person name="Liu J."/>
            <person name="Liu S."/>
            <person name="Lokyitsang T."/>
            <person name="Lokyitsang Y."/>
            <person name="Lubonja R."/>
            <person name="Lui A."/>
            <person name="MacDonald P."/>
            <person name="Magnisalis V."/>
            <person name="Maru K."/>
            <person name="Matthews C."/>
            <person name="McCusker W."/>
            <person name="McDonough S."/>
            <person name="Mehta T."/>
            <person name="Meldrim J."/>
            <person name="Meneus L."/>
            <person name="Mihai O."/>
            <person name="Mihalev A."/>
            <person name="Mihova T."/>
            <person name="Mittelman R."/>
            <person name="Mlenga V."/>
            <person name="Montmayeur A."/>
            <person name="Mulrain L."/>
            <person name="Navidi A."/>
            <person name="Naylor J."/>
            <person name="Negash T."/>
            <person name="Nguyen T."/>
            <person name="Nguyen N."/>
            <person name="Nicol R."/>
            <person name="Norbu C."/>
            <person name="Norbu N."/>
            <person name="Novod N."/>
            <person name="O'Neill B."/>
            <person name="Osman S."/>
            <person name="Markiewicz E."/>
            <person name="Oyono O.L."/>
            <person name="Patti C."/>
            <person name="Phunkhang P."/>
            <person name="Pierre F."/>
            <person name="Priest M."/>
            <person name="Raghuraman S."/>
            <person name="Rege F."/>
            <person name="Reyes R."/>
            <person name="Rise C."/>
            <person name="Rogov P."/>
            <person name="Ross K."/>
            <person name="Ryan E."/>
            <person name="Settipalli S."/>
            <person name="Shea T."/>
            <person name="Sherpa N."/>
            <person name="Shi L."/>
            <person name="Shih D."/>
            <person name="Sparrow T."/>
            <person name="Spaulding J."/>
            <person name="Stalker J."/>
            <person name="Stange-Thomann N."/>
            <person name="Stavropoulos S."/>
            <person name="Stone C."/>
            <person name="Strader C."/>
            <person name="Tesfaye S."/>
            <person name="Thomson T."/>
            <person name="Thoulutsang Y."/>
            <person name="Thoulutsang D."/>
            <person name="Topham K."/>
            <person name="Topping I."/>
            <person name="Tsamla T."/>
            <person name="Vassiliev H."/>
            <person name="Vo A."/>
            <person name="Wangchuk T."/>
            <person name="Wangdi T."/>
            <person name="Weiand M."/>
            <person name="Wilkinson J."/>
            <person name="Wilson A."/>
            <person name="Yadav S."/>
            <person name="Young G."/>
            <person name="Yu Q."/>
            <person name="Zembek L."/>
            <person name="Zhong D."/>
            <person name="Zimmer A."/>
            <person name="Zwirko Z."/>
            <person name="Jaffe D.B."/>
            <person name="Alvarez P."/>
            <person name="Brockman W."/>
            <person name="Butler J."/>
            <person name="Chin C."/>
            <person name="Gnerre S."/>
            <person name="Grabherr M."/>
            <person name="Kleber M."/>
            <person name="Mauceli E."/>
            <person name="MacCallum I."/>
        </authorList>
    </citation>
    <scope>NUCLEOTIDE SEQUENCE [LARGE SCALE GENOMIC DNA]</scope>
    <source>
        <strain evidence="3">Tucson 14024-0371.13</strain>
    </source>
</reference>
<keyword evidence="1" id="KW-0732">Signal</keyword>
<dbReference type="InterPro" id="IPR010512">
    <property type="entry name" value="DUF1091"/>
</dbReference>
<feature type="chain" id="PRO_5006154534" evidence="1">
    <location>
        <begin position="23"/>
        <end position="325"/>
    </location>
</feature>
<dbReference type="AlphaFoldDB" id="A0A0P8YN10"/>
<dbReference type="PANTHER" id="PTHR20898:SF0">
    <property type="entry name" value="DAEDALUS ON 3-RELATED"/>
    <property type="match status" value="1"/>
</dbReference>
<feature type="signal peptide" evidence="1">
    <location>
        <begin position="1"/>
        <end position="22"/>
    </location>
</feature>
<dbReference type="Proteomes" id="UP000007801">
    <property type="component" value="Unassembled WGS sequence"/>
</dbReference>
<gene>
    <name evidence="2" type="primary">Dana\GF27565</name>
    <name evidence="2" type="ORF">GF27565</name>
</gene>